<keyword evidence="16" id="KW-1185">Reference proteome</keyword>
<evidence type="ECO:0000256" key="13">
    <source>
        <dbReference type="ARBA" id="ARBA00032738"/>
    </source>
</evidence>
<proteinExistence type="inferred from homology"/>
<dbReference type="PANTHER" id="PTHR42802:SF1">
    <property type="entry name" value="L-ORNITHINE N(5)-MONOOXYGENASE"/>
    <property type="match status" value="1"/>
</dbReference>
<evidence type="ECO:0000313" key="16">
    <source>
        <dbReference type="Proteomes" id="UP000295632"/>
    </source>
</evidence>
<evidence type="ECO:0000256" key="9">
    <source>
        <dbReference type="ARBA" id="ARBA00023002"/>
    </source>
</evidence>
<keyword evidence="8" id="KW-0521">NADP</keyword>
<evidence type="ECO:0000256" key="11">
    <source>
        <dbReference type="ARBA" id="ARBA00031158"/>
    </source>
</evidence>
<keyword evidence="6" id="KW-0285">Flavoprotein</keyword>
<evidence type="ECO:0000256" key="4">
    <source>
        <dbReference type="ARBA" id="ARBA00013076"/>
    </source>
</evidence>
<evidence type="ECO:0000256" key="14">
    <source>
        <dbReference type="ARBA" id="ARBA00048407"/>
    </source>
</evidence>
<dbReference type="Proteomes" id="UP000295632">
    <property type="component" value="Unassembled WGS sequence"/>
</dbReference>
<keyword evidence="9" id="KW-0560">Oxidoreductase</keyword>
<evidence type="ECO:0000256" key="8">
    <source>
        <dbReference type="ARBA" id="ARBA00022857"/>
    </source>
</evidence>
<dbReference type="Pfam" id="PF13434">
    <property type="entry name" value="Lys_Orn_oxgnase"/>
    <property type="match status" value="1"/>
</dbReference>
<dbReference type="GO" id="GO:0047091">
    <property type="term" value="F:L-lysine 6-monooxygenase (NADPH) activity"/>
    <property type="evidence" value="ECO:0007669"/>
    <property type="project" value="UniProtKB-EC"/>
</dbReference>
<gene>
    <name evidence="15" type="ORF">EV213_11854</name>
</gene>
<comment type="catalytic activity">
    <reaction evidence="14">
        <text>L-lysine + NADPH + O2 = N(6)-hydroxy-L-lysine + NADP(+) + H2O</text>
        <dbReference type="Rhea" id="RHEA:23228"/>
        <dbReference type="ChEBI" id="CHEBI:15377"/>
        <dbReference type="ChEBI" id="CHEBI:15379"/>
        <dbReference type="ChEBI" id="CHEBI:32551"/>
        <dbReference type="ChEBI" id="CHEBI:57783"/>
        <dbReference type="ChEBI" id="CHEBI:57820"/>
        <dbReference type="ChEBI" id="CHEBI:58349"/>
        <dbReference type="EC" id="1.14.13.59"/>
    </reaction>
</comment>
<evidence type="ECO:0000256" key="3">
    <source>
        <dbReference type="ARBA" id="ARBA00007588"/>
    </source>
</evidence>
<organism evidence="15 16">
    <name type="scientific">Aureibacillus halotolerans</name>
    <dbReference type="NCBI Taxonomy" id="1508390"/>
    <lineage>
        <taxon>Bacteria</taxon>
        <taxon>Bacillati</taxon>
        <taxon>Bacillota</taxon>
        <taxon>Bacilli</taxon>
        <taxon>Bacillales</taxon>
        <taxon>Bacillaceae</taxon>
        <taxon>Aureibacillus</taxon>
    </lineage>
</organism>
<evidence type="ECO:0000256" key="6">
    <source>
        <dbReference type="ARBA" id="ARBA00022630"/>
    </source>
</evidence>
<comment type="similarity">
    <text evidence="3">Belongs to the lysine N(6)-hydroxylase/L-ornithine N(5)-oxygenase family.</text>
</comment>
<evidence type="ECO:0000256" key="1">
    <source>
        <dbReference type="ARBA" id="ARBA00001974"/>
    </source>
</evidence>
<evidence type="ECO:0000256" key="10">
    <source>
        <dbReference type="ARBA" id="ARBA00029939"/>
    </source>
</evidence>
<dbReference type="PRINTS" id="PR00368">
    <property type="entry name" value="FADPNR"/>
</dbReference>
<keyword evidence="7" id="KW-0274">FAD</keyword>
<dbReference type="OrthoDB" id="7527071at2"/>
<dbReference type="SUPFAM" id="SSF51905">
    <property type="entry name" value="FAD/NAD(P)-binding domain"/>
    <property type="match status" value="2"/>
</dbReference>
<evidence type="ECO:0000313" key="15">
    <source>
        <dbReference type="EMBL" id="TDQ36424.1"/>
    </source>
</evidence>
<evidence type="ECO:0000256" key="12">
    <source>
        <dbReference type="ARBA" id="ARBA00032493"/>
    </source>
</evidence>
<comment type="pathway">
    <text evidence="2">Siderophore biosynthesis.</text>
</comment>
<dbReference type="InterPro" id="IPR025700">
    <property type="entry name" value="Lys/Orn_oxygenase"/>
</dbReference>
<protein>
    <recommendedName>
        <fullName evidence="5">L-lysine N6-monooxygenase MbtG</fullName>
        <ecNumber evidence="4">1.14.13.59</ecNumber>
    </recommendedName>
    <alternativeName>
        <fullName evidence="13">Lysine 6-N-hydroxylase</fullName>
    </alternativeName>
    <alternativeName>
        <fullName evidence="12">Lysine N6-hydroxylase</fullName>
    </alternativeName>
    <alternativeName>
        <fullName evidence="10">Lysine-N-oxygenase</fullName>
    </alternativeName>
    <alternativeName>
        <fullName evidence="11">Mycobactin synthase protein G</fullName>
    </alternativeName>
</protein>
<dbReference type="PANTHER" id="PTHR42802">
    <property type="entry name" value="MONOOXYGENASE"/>
    <property type="match status" value="1"/>
</dbReference>
<dbReference type="AlphaFoldDB" id="A0A4R6U048"/>
<dbReference type="Gene3D" id="3.50.50.60">
    <property type="entry name" value="FAD/NAD(P)-binding domain"/>
    <property type="match status" value="1"/>
</dbReference>
<accession>A0A4R6U048</accession>
<dbReference type="EC" id="1.14.13.59" evidence="4"/>
<sequence length="432" mass="49123">MEKSFDYEMIGIGAGPYGLGLAAMLEQNEISALFFERRNSFAWHPGMLIENANLQVPFLADLATLIDPTSPYTYLNYLKVHNRLQKFFFYQRLEVPREEYSRYLEWVGQSLASVRLGHEVVAVEDDLESGGYNVHVKNLETQVVDSYSAKHIAVATGNEPSLPAGVEVDPEEGVFHSMTYMHNRELCRRASSVLVIGSGQSAAEIYLDLLTDQRTDSSRELSWVTRSPGFFQLESAKLGQELFSLDYVHYFHELSASARRDALPTLSQLRKGIDPETLRAIYDELYEQSIDHRLKTTIQAMASFVARQNKKVTFKQWQEDKEFSMNADVIIFATGDQPRLPDWIKANYSEKLTWEDEKAGEYAVDKNYRLQFKTPRDRHIYALTNLVHSHGAGATNLGLATYRNAQIVNDVAGSTIYDVPEKTVFQQFSPKA</sequence>
<comment type="caution">
    <text evidence="15">The sequence shown here is derived from an EMBL/GenBank/DDBJ whole genome shotgun (WGS) entry which is preliminary data.</text>
</comment>
<reference evidence="15 16" key="1">
    <citation type="submission" date="2019-03" db="EMBL/GenBank/DDBJ databases">
        <title>Genomic Encyclopedia of Type Strains, Phase IV (KMG-IV): sequencing the most valuable type-strain genomes for metagenomic binning, comparative biology and taxonomic classification.</title>
        <authorList>
            <person name="Goeker M."/>
        </authorList>
    </citation>
    <scope>NUCLEOTIDE SEQUENCE [LARGE SCALE GENOMIC DNA]</scope>
    <source>
        <strain evidence="15 16">DSM 28697</strain>
    </source>
</reference>
<dbReference type="InterPro" id="IPR036188">
    <property type="entry name" value="FAD/NAD-bd_sf"/>
</dbReference>
<dbReference type="EMBL" id="SNYJ01000018">
    <property type="protein sequence ID" value="TDQ36424.1"/>
    <property type="molecule type" value="Genomic_DNA"/>
</dbReference>
<evidence type="ECO:0000256" key="5">
    <source>
        <dbReference type="ARBA" id="ARBA00016406"/>
    </source>
</evidence>
<name>A0A4R6U048_9BACI</name>
<evidence type="ECO:0000256" key="7">
    <source>
        <dbReference type="ARBA" id="ARBA00022827"/>
    </source>
</evidence>
<evidence type="ECO:0000256" key="2">
    <source>
        <dbReference type="ARBA" id="ARBA00004924"/>
    </source>
</evidence>
<comment type="cofactor">
    <cofactor evidence="1">
        <name>FAD</name>
        <dbReference type="ChEBI" id="CHEBI:57692"/>
    </cofactor>
</comment>
<dbReference type="RefSeq" id="WP_133581713.1">
    <property type="nucleotide sequence ID" value="NZ_SNYJ01000018.1"/>
</dbReference>